<feature type="domain" description="DUF6699" evidence="2">
    <location>
        <begin position="114"/>
        <end position="235"/>
    </location>
</feature>
<dbReference type="OrthoDB" id="3265169at2759"/>
<name>A0A9P5Q6D7_9AGAR</name>
<dbReference type="InterPro" id="IPR046522">
    <property type="entry name" value="DUF6699"/>
</dbReference>
<proteinExistence type="predicted"/>
<dbReference type="Pfam" id="PF20415">
    <property type="entry name" value="DUF6699"/>
    <property type="match status" value="1"/>
</dbReference>
<evidence type="ECO:0000313" key="4">
    <source>
        <dbReference type="Proteomes" id="UP000772434"/>
    </source>
</evidence>
<organism evidence="3 4">
    <name type="scientific">Rhodocollybia butyracea</name>
    <dbReference type="NCBI Taxonomy" id="206335"/>
    <lineage>
        <taxon>Eukaryota</taxon>
        <taxon>Fungi</taxon>
        <taxon>Dikarya</taxon>
        <taxon>Basidiomycota</taxon>
        <taxon>Agaricomycotina</taxon>
        <taxon>Agaricomycetes</taxon>
        <taxon>Agaricomycetidae</taxon>
        <taxon>Agaricales</taxon>
        <taxon>Marasmiineae</taxon>
        <taxon>Omphalotaceae</taxon>
        <taxon>Rhodocollybia</taxon>
    </lineage>
</organism>
<reference evidence="3" key="1">
    <citation type="submission" date="2020-11" db="EMBL/GenBank/DDBJ databases">
        <authorList>
            <consortium name="DOE Joint Genome Institute"/>
            <person name="Ahrendt S."/>
            <person name="Riley R."/>
            <person name="Andreopoulos W."/>
            <person name="Labutti K."/>
            <person name="Pangilinan J."/>
            <person name="Ruiz-Duenas F.J."/>
            <person name="Barrasa J.M."/>
            <person name="Sanchez-Garcia M."/>
            <person name="Camarero S."/>
            <person name="Miyauchi S."/>
            <person name="Serrano A."/>
            <person name="Linde D."/>
            <person name="Babiker R."/>
            <person name="Drula E."/>
            <person name="Ayuso-Fernandez I."/>
            <person name="Pacheco R."/>
            <person name="Padilla G."/>
            <person name="Ferreira P."/>
            <person name="Barriuso J."/>
            <person name="Kellner H."/>
            <person name="Castanera R."/>
            <person name="Alfaro M."/>
            <person name="Ramirez L."/>
            <person name="Pisabarro A.G."/>
            <person name="Kuo A."/>
            <person name="Tritt A."/>
            <person name="Lipzen A."/>
            <person name="He G."/>
            <person name="Yan M."/>
            <person name="Ng V."/>
            <person name="Cullen D."/>
            <person name="Martin F."/>
            <person name="Rosso M.-N."/>
            <person name="Henrissat B."/>
            <person name="Hibbett D."/>
            <person name="Martinez A.T."/>
            <person name="Grigoriev I.V."/>
        </authorList>
    </citation>
    <scope>NUCLEOTIDE SEQUENCE</scope>
    <source>
        <strain evidence="3">AH 40177</strain>
    </source>
</reference>
<sequence>MSSNYSKSVYSGRSHRDSVPESWGTVQSGSRTPTPSHTSTTFAHRSNPSYPSPHYGFTGLAPYAETPGTPFVGTVPLPYQYCGTPAPFAPYMSTIPLPDDVSMNPLLRYPPKATFNVTYHHSSIAFRDNLSSNDVAIYPAVHSLTLGLSFICAGKTVDVRASTPHGLTVRDVFVTLSSFLLSVPTSHELSTLRPDILARGKATQHARRTRNETQGLRWADFLGDCVYFGGLVKNMNGVHEVHFVSAPLA</sequence>
<evidence type="ECO:0000259" key="2">
    <source>
        <dbReference type="Pfam" id="PF20415"/>
    </source>
</evidence>
<feature type="compositionally biased region" description="Polar residues" evidence="1">
    <location>
        <begin position="1"/>
        <end position="11"/>
    </location>
</feature>
<feature type="compositionally biased region" description="Low complexity" evidence="1">
    <location>
        <begin position="32"/>
        <end position="41"/>
    </location>
</feature>
<accession>A0A9P5Q6D7</accession>
<gene>
    <name evidence="3" type="ORF">BDP27DRAFT_1034558</name>
</gene>
<keyword evidence="4" id="KW-1185">Reference proteome</keyword>
<dbReference type="AlphaFoldDB" id="A0A9P5Q6D7"/>
<protein>
    <recommendedName>
        <fullName evidence="2">DUF6699 domain-containing protein</fullName>
    </recommendedName>
</protein>
<dbReference type="EMBL" id="JADNRY010000009">
    <property type="protein sequence ID" value="KAF9075463.1"/>
    <property type="molecule type" value="Genomic_DNA"/>
</dbReference>
<comment type="caution">
    <text evidence="3">The sequence shown here is derived from an EMBL/GenBank/DDBJ whole genome shotgun (WGS) entry which is preliminary data.</text>
</comment>
<evidence type="ECO:0000313" key="3">
    <source>
        <dbReference type="EMBL" id="KAF9075463.1"/>
    </source>
</evidence>
<dbReference type="Proteomes" id="UP000772434">
    <property type="component" value="Unassembled WGS sequence"/>
</dbReference>
<feature type="region of interest" description="Disordered" evidence="1">
    <location>
        <begin position="1"/>
        <end position="47"/>
    </location>
</feature>
<evidence type="ECO:0000256" key="1">
    <source>
        <dbReference type="SAM" id="MobiDB-lite"/>
    </source>
</evidence>